<sequence length="201" mass="22543">MNYQLIDQQALPEILTAIELEGMMLAANMALEPLDPKVWLAEKMASLSDSQYQQIESQLLTQYHYLKSNQYALLALTCDLQSLAEAAEGFMQTWPYVEQKWTEQVLNDGTERMLQALLTTWMLAIDEAQTQQQMIAAGIDNPPSLSQLKPQLDLMINEVAQAADEIQGSGHAQSVNPYKTLGRNELCSCQSGKKFKHCCGR</sequence>
<gene>
    <name evidence="1" type="ORF">AB0763_08505</name>
</gene>
<dbReference type="RefSeq" id="WP_306100327.1">
    <property type="nucleotide sequence ID" value="NZ_CP162601.1"/>
</dbReference>
<dbReference type="Gene3D" id="3.10.450.50">
    <property type="match status" value="1"/>
</dbReference>
<dbReference type="Pfam" id="PF02810">
    <property type="entry name" value="SEC-C"/>
    <property type="match status" value="1"/>
</dbReference>
<dbReference type="AlphaFoldDB" id="A0AB39HB04"/>
<reference evidence="1" key="1">
    <citation type="submission" date="2024-07" db="EMBL/GenBank/DDBJ databases">
        <title>Genome Analysis of a Potential Novel Vibrio Species Secreting pH- and Thermo-stable Alginate Lyase and its Application in Producing Alginate Oligosaccharides.</title>
        <authorList>
            <person name="Huang H."/>
            <person name="Bao K."/>
        </authorList>
    </citation>
    <scope>NUCLEOTIDE SEQUENCE</scope>
    <source>
        <strain evidence="1">HB236076</strain>
    </source>
</reference>
<proteinExistence type="predicted"/>
<protein>
    <submittedName>
        <fullName evidence="1">SEC-C metal-binding domain-containing protein</fullName>
    </submittedName>
</protein>
<dbReference type="EMBL" id="CP162601">
    <property type="protein sequence ID" value="XDK24268.1"/>
    <property type="molecule type" value="Genomic_DNA"/>
</dbReference>
<dbReference type="InterPro" id="IPR004027">
    <property type="entry name" value="SEC_C_motif"/>
</dbReference>
<dbReference type="SUPFAM" id="SSF103642">
    <property type="entry name" value="Sec-C motif"/>
    <property type="match status" value="1"/>
</dbReference>
<organism evidence="1">
    <name type="scientific">Vibrio sp. HB236076</name>
    <dbReference type="NCBI Taxonomy" id="3232307"/>
    <lineage>
        <taxon>Bacteria</taxon>
        <taxon>Pseudomonadati</taxon>
        <taxon>Pseudomonadota</taxon>
        <taxon>Gammaproteobacteria</taxon>
        <taxon>Vibrionales</taxon>
        <taxon>Vibrionaceae</taxon>
        <taxon>Vibrio</taxon>
    </lineage>
</organism>
<accession>A0AB39HB04</accession>
<dbReference type="KEGG" id="vih:AB0763_08505"/>
<evidence type="ECO:0000313" key="1">
    <source>
        <dbReference type="EMBL" id="XDK24268.1"/>
    </source>
</evidence>
<name>A0AB39HB04_9VIBR</name>